<proteinExistence type="predicted"/>
<gene>
    <name evidence="1" type="ORF">POCULU_LOCUS8437</name>
</gene>
<dbReference type="Proteomes" id="UP000789572">
    <property type="component" value="Unassembled WGS sequence"/>
</dbReference>
<comment type="caution">
    <text evidence="1">The sequence shown here is derived from an EMBL/GenBank/DDBJ whole genome shotgun (WGS) entry which is preliminary data.</text>
</comment>
<name>A0A9N9GMJ8_9GLOM</name>
<evidence type="ECO:0000313" key="1">
    <source>
        <dbReference type="EMBL" id="CAG8621395.1"/>
    </source>
</evidence>
<dbReference type="AlphaFoldDB" id="A0A9N9GMJ8"/>
<sequence length="163" mass="18980">MSHNRSSVLSFVPTSRANNFLHTHKTNSAHSTIQVEFKWFETNISYNENFLPHNHKYPRHGEILSLSSDRTLLSSNSDSTKHENSGPWMEFIPTKRINLYKFDLLEHHEARMISTVLEQHDDFENIVMSIDISARARNTTQNGAALERRDVSPSLYYLYRDIS</sequence>
<protein>
    <submittedName>
        <fullName evidence="1">9684_t:CDS:1</fullName>
    </submittedName>
</protein>
<dbReference type="EMBL" id="CAJVPJ010002443">
    <property type="protein sequence ID" value="CAG8621395.1"/>
    <property type="molecule type" value="Genomic_DNA"/>
</dbReference>
<reference evidence="1" key="1">
    <citation type="submission" date="2021-06" db="EMBL/GenBank/DDBJ databases">
        <authorList>
            <person name="Kallberg Y."/>
            <person name="Tangrot J."/>
            <person name="Rosling A."/>
        </authorList>
    </citation>
    <scope>NUCLEOTIDE SEQUENCE</scope>
    <source>
        <strain evidence="1">IA702</strain>
    </source>
</reference>
<organism evidence="1 2">
    <name type="scientific">Paraglomus occultum</name>
    <dbReference type="NCBI Taxonomy" id="144539"/>
    <lineage>
        <taxon>Eukaryota</taxon>
        <taxon>Fungi</taxon>
        <taxon>Fungi incertae sedis</taxon>
        <taxon>Mucoromycota</taxon>
        <taxon>Glomeromycotina</taxon>
        <taxon>Glomeromycetes</taxon>
        <taxon>Paraglomerales</taxon>
        <taxon>Paraglomeraceae</taxon>
        <taxon>Paraglomus</taxon>
    </lineage>
</organism>
<evidence type="ECO:0000313" key="2">
    <source>
        <dbReference type="Proteomes" id="UP000789572"/>
    </source>
</evidence>
<keyword evidence="2" id="KW-1185">Reference proteome</keyword>
<accession>A0A9N9GMJ8</accession>